<dbReference type="VEuPathDB" id="FungiDB:TRICI_006607"/>
<accession>A0A642UG61</accession>
<dbReference type="SMART" id="SM00360">
    <property type="entry name" value="RRM"/>
    <property type="match status" value="1"/>
</dbReference>
<protein>
    <recommendedName>
        <fullName evidence="8">RRM domain-containing protein</fullName>
    </recommendedName>
</protein>
<evidence type="ECO:0000256" key="6">
    <source>
        <dbReference type="PROSITE-ProRule" id="PRU00176"/>
    </source>
</evidence>
<feature type="domain" description="RRM" evidence="8">
    <location>
        <begin position="1"/>
        <end position="61"/>
    </location>
</feature>
<evidence type="ECO:0000259" key="8">
    <source>
        <dbReference type="PROSITE" id="PS50102"/>
    </source>
</evidence>
<evidence type="ECO:0000256" key="7">
    <source>
        <dbReference type="SAM" id="MobiDB-lite"/>
    </source>
</evidence>
<sequence length="113" mass="13133">MADEEEAKDFFGQYGSVIGHRIMRGYGFVEFSDREGVLQAVDMANGVEFQGAALRVEIARSRQRPRDRDRDYRDYRDRDPRDERRGYRAIITNMTPDTSWQVSGNTMLLLLHG</sequence>
<dbReference type="SUPFAM" id="SSF54928">
    <property type="entry name" value="RNA-binding domain, RBD"/>
    <property type="match status" value="1"/>
</dbReference>
<keyword evidence="3" id="KW-0677">Repeat</keyword>
<dbReference type="PANTHER" id="PTHR23003:SF62">
    <property type="entry name" value="SERINE_ARGININE (SR)-TYPE SHUTTLING MRNA BINDING PROTEIN NPL3"/>
    <property type="match status" value="1"/>
</dbReference>
<dbReference type="InterPro" id="IPR035979">
    <property type="entry name" value="RBD_domain_sf"/>
</dbReference>
<dbReference type="OrthoDB" id="439808at2759"/>
<dbReference type="GO" id="GO:0005737">
    <property type="term" value="C:cytoplasm"/>
    <property type="evidence" value="ECO:0007669"/>
    <property type="project" value="TreeGrafter"/>
</dbReference>
<dbReference type="GO" id="GO:0006397">
    <property type="term" value="P:mRNA processing"/>
    <property type="evidence" value="ECO:0007669"/>
    <property type="project" value="UniProtKB-KW"/>
</dbReference>
<gene>
    <name evidence="9" type="ORF">TRICI_006607</name>
</gene>
<organism evidence="9 10">
    <name type="scientific">Trichomonascus ciferrii</name>
    <dbReference type="NCBI Taxonomy" id="44093"/>
    <lineage>
        <taxon>Eukaryota</taxon>
        <taxon>Fungi</taxon>
        <taxon>Dikarya</taxon>
        <taxon>Ascomycota</taxon>
        <taxon>Saccharomycotina</taxon>
        <taxon>Dipodascomycetes</taxon>
        <taxon>Dipodascales</taxon>
        <taxon>Trichomonascaceae</taxon>
        <taxon>Trichomonascus</taxon>
        <taxon>Trichomonascus ciferrii complex</taxon>
    </lineage>
</organism>
<dbReference type="PROSITE" id="PS50102">
    <property type="entry name" value="RRM"/>
    <property type="match status" value="1"/>
</dbReference>
<evidence type="ECO:0000313" key="9">
    <source>
        <dbReference type="EMBL" id="KAA8898289.1"/>
    </source>
</evidence>
<dbReference type="InterPro" id="IPR012677">
    <property type="entry name" value="Nucleotide-bd_a/b_plait_sf"/>
</dbReference>
<comment type="caution">
    <text evidence="9">The sequence shown here is derived from an EMBL/GenBank/DDBJ whole genome shotgun (WGS) entry which is preliminary data.</text>
</comment>
<proteinExistence type="predicted"/>
<comment type="subcellular location">
    <subcellularLocation>
        <location evidence="1">Nucleus</location>
    </subcellularLocation>
</comment>
<dbReference type="Proteomes" id="UP000761534">
    <property type="component" value="Unassembled WGS sequence"/>
</dbReference>
<evidence type="ECO:0000256" key="4">
    <source>
        <dbReference type="ARBA" id="ARBA00022884"/>
    </source>
</evidence>
<dbReference type="InterPro" id="IPR050374">
    <property type="entry name" value="RRT5_SRSF_SR"/>
</dbReference>
<dbReference type="Pfam" id="PF00076">
    <property type="entry name" value="RRM_1"/>
    <property type="match status" value="1"/>
</dbReference>
<evidence type="ECO:0000256" key="1">
    <source>
        <dbReference type="ARBA" id="ARBA00004123"/>
    </source>
</evidence>
<dbReference type="Gene3D" id="3.30.70.330">
    <property type="match status" value="1"/>
</dbReference>
<name>A0A642UG61_9ASCO</name>
<evidence type="ECO:0000313" key="10">
    <source>
        <dbReference type="Proteomes" id="UP000761534"/>
    </source>
</evidence>
<dbReference type="GO" id="GO:0005634">
    <property type="term" value="C:nucleus"/>
    <property type="evidence" value="ECO:0007669"/>
    <property type="project" value="UniProtKB-SubCell"/>
</dbReference>
<reference evidence="9" key="1">
    <citation type="journal article" date="2019" name="G3 (Bethesda)">
        <title>Genome Assemblies of Two Rare Opportunistic Yeast Pathogens: Diutina rugosa (syn. Candida rugosa) and Trichomonascus ciferrii (syn. Candida ciferrii).</title>
        <authorList>
            <person name="Mixao V."/>
            <person name="Saus E."/>
            <person name="Hansen A.P."/>
            <person name="Lass-Florl C."/>
            <person name="Gabaldon T."/>
        </authorList>
    </citation>
    <scope>NUCLEOTIDE SEQUENCE</scope>
    <source>
        <strain evidence="9">CBS 4856</strain>
    </source>
</reference>
<dbReference type="PANTHER" id="PTHR23003">
    <property type="entry name" value="RNA RECOGNITION MOTIF RRM DOMAIN CONTAINING PROTEIN"/>
    <property type="match status" value="1"/>
</dbReference>
<evidence type="ECO:0000256" key="3">
    <source>
        <dbReference type="ARBA" id="ARBA00022737"/>
    </source>
</evidence>
<keyword evidence="10" id="KW-1185">Reference proteome</keyword>
<dbReference type="EMBL" id="SWFS01000548">
    <property type="protein sequence ID" value="KAA8898289.1"/>
    <property type="molecule type" value="Genomic_DNA"/>
</dbReference>
<feature type="region of interest" description="Disordered" evidence="7">
    <location>
        <begin position="60"/>
        <end position="80"/>
    </location>
</feature>
<keyword evidence="4 6" id="KW-0694">RNA-binding</keyword>
<keyword evidence="2" id="KW-0507">mRNA processing</keyword>
<evidence type="ECO:0000256" key="2">
    <source>
        <dbReference type="ARBA" id="ARBA00022664"/>
    </source>
</evidence>
<keyword evidence="5" id="KW-0539">Nucleus</keyword>
<dbReference type="AlphaFoldDB" id="A0A642UG61"/>
<evidence type="ECO:0000256" key="5">
    <source>
        <dbReference type="ARBA" id="ARBA00023242"/>
    </source>
</evidence>
<dbReference type="InterPro" id="IPR000504">
    <property type="entry name" value="RRM_dom"/>
</dbReference>
<dbReference type="GO" id="GO:0003729">
    <property type="term" value="F:mRNA binding"/>
    <property type="evidence" value="ECO:0007669"/>
    <property type="project" value="TreeGrafter"/>
</dbReference>